<name>A0A291DU83_9ENTR</name>
<dbReference type="InterPro" id="IPR031339">
    <property type="entry name" value="DUF4942"/>
</dbReference>
<dbReference type="Proteomes" id="UP000217979">
    <property type="component" value="Chromosome"/>
</dbReference>
<dbReference type="EMBL" id="CP023525">
    <property type="protein sequence ID" value="ATF91341.1"/>
    <property type="molecule type" value="Genomic_DNA"/>
</dbReference>
<feature type="domain" description="DUF4942" evidence="1">
    <location>
        <begin position="83"/>
        <end position="271"/>
    </location>
</feature>
<proteinExistence type="predicted"/>
<evidence type="ECO:0000313" key="3">
    <source>
        <dbReference type="Proteomes" id="UP000217979"/>
    </source>
</evidence>
<reference evidence="2 3" key="1">
    <citation type="submission" date="2017-09" db="EMBL/GenBank/DDBJ databases">
        <title>FDA dAtabase for Regulatory Grade micrObial Sequences (FDA-ARGOS): Supporting development and validation of Infectious Disease Dx tests.</title>
        <authorList>
            <person name="Minogue T."/>
            <person name="Wolcott M."/>
            <person name="Wasieloski L."/>
            <person name="Aguilar W."/>
            <person name="Moore D."/>
            <person name="Tallon L."/>
            <person name="Sadzewicz L."/>
            <person name="Ott S."/>
            <person name="Zhao X."/>
            <person name="Nagaraj S."/>
            <person name="Vavikolanu K."/>
            <person name="Aluvathingal J."/>
            <person name="Nadendla S."/>
            <person name="Sichtig H."/>
        </authorList>
    </citation>
    <scope>NUCLEOTIDE SEQUENCE [LARGE SCALE GENOMIC DNA]</scope>
    <source>
        <strain evidence="2 3">FDAARGOS_392</strain>
    </source>
</reference>
<organism evidence="2 3">
    <name type="scientific">Cedecea neteri</name>
    <dbReference type="NCBI Taxonomy" id="158822"/>
    <lineage>
        <taxon>Bacteria</taxon>
        <taxon>Pseudomonadati</taxon>
        <taxon>Pseudomonadota</taxon>
        <taxon>Gammaproteobacteria</taxon>
        <taxon>Enterobacterales</taxon>
        <taxon>Enterobacteriaceae</taxon>
        <taxon>Cedecea</taxon>
    </lineage>
</organism>
<dbReference type="Pfam" id="PF13708">
    <property type="entry name" value="DUF4942"/>
    <property type="match status" value="1"/>
</dbReference>
<sequence length="278" mass="31894">MQPESDVLTDHTDIICSTSIERIVTGRDAALVQVEQLIQQLDVISQLTAGIGGGNSSDWAMKQGHRYDCWLMEKLDKAMPVITRNIDRSLWRDLMLKSGMLSLMDAQARTQWYQNLEDGDLPAISEANIFSTFEQLHQSKADVFERGIINLFKGLSWDFKTNSPCFFGKKIIISNLVTHNRWGYSLTWGFRRDQLADLERMLFLLDGKAIPDNRADISINLMNHIRDNPGKDVYDDTYFSIRYFQKGTAHLTFKQPKLVEKMNDIIAKHYPAMLAANR</sequence>
<protein>
    <submittedName>
        <fullName evidence="2">DUF4942 domain-containing protein</fullName>
    </submittedName>
</protein>
<accession>A0A291DU83</accession>
<dbReference type="AlphaFoldDB" id="A0A291DU83"/>
<evidence type="ECO:0000313" key="2">
    <source>
        <dbReference type="EMBL" id="ATF91341.1"/>
    </source>
</evidence>
<gene>
    <name evidence="2" type="ORF">CO704_04180</name>
</gene>
<dbReference type="RefSeq" id="WP_061278637.1">
    <property type="nucleotide sequence ID" value="NZ_CP023525.1"/>
</dbReference>
<evidence type="ECO:0000259" key="1">
    <source>
        <dbReference type="Pfam" id="PF13708"/>
    </source>
</evidence>